<evidence type="ECO:0000256" key="1">
    <source>
        <dbReference type="ARBA" id="ARBA00022723"/>
    </source>
</evidence>
<proteinExistence type="predicted"/>
<dbReference type="GO" id="GO:0003677">
    <property type="term" value="F:DNA binding"/>
    <property type="evidence" value="ECO:0007669"/>
    <property type="project" value="UniProtKB-KW"/>
</dbReference>
<dbReference type="GO" id="GO:0005667">
    <property type="term" value="C:transcription regulator complex"/>
    <property type="evidence" value="ECO:0007669"/>
    <property type="project" value="TreeGrafter"/>
</dbReference>
<gene>
    <name evidence="8" type="ORF">OSTQU699_LOCUS799</name>
</gene>
<sequence length="370" mass="42557">MVAWVRQLAQDVGSPEALASGAHDALHVRYGGDLLRARRRGVTASLRDLREQRAQRSRESTEDRSEKGRPRFRTSYARFFVEDSRMTGSCSEGEGEEAAGEGQAEPRIREGVEYQAEIPTWRPRAPGGPAQGEAKWFTAPVWPQPVAPADENRINGRPLPRPTNFLEDLQARQQWVDESSMALEEQLGSAAKVLGLQCMGSRVRRTWSGEEEMAFETGLNELGRDFTVIQQDYVPSKTLEDVILYYYNIWKTRWTEAAQRWYAKKRHDEMLQIKQQEEDQKLADELRRVVEERKEEQRIRRNQKILFSRVLVWFKNAAKDPLNANNGYQKLAVERARRAASVTRKEAPRQQWSVTQGWPGEGGGRFLTLR</sequence>
<dbReference type="SMART" id="SM00717">
    <property type="entry name" value="SANT"/>
    <property type="match status" value="1"/>
</dbReference>
<protein>
    <recommendedName>
        <fullName evidence="7">SANT domain-containing protein</fullName>
    </recommendedName>
</protein>
<dbReference type="Proteomes" id="UP000708148">
    <property type="component" value="Unassembled WGS sequence"/>
</dbReference>
<dbReference type="InterPro" id="IPR051066">
    <property type="entry name" value="Trans_reg/Corepressor"/>
</dbReference>
<feature type="domain" description="SANT" evidence="7">
    <location>
        <begin position="202"/>
        <end position="254"/>
    </location>
</feature>
<dbReference type="EMBL" id="CAJHUC010000344">
    <property type="protein sequence ID" value="CAD7695438.1"/>
    <property type="molecule type" value="Genomic_DNA"/>
</dbReference>
<evidence type="ECO:0000256" key="2">
    <source>
        <dbReference type="ARBA" id="ARBA00022771"/>
    </source>
</evidence>
<feature type="region of interest" description="Disordered" evidence="6">
    <location>
        <begin position="85"/>
        <end position="104"/>
    </location>
</feature>
<keyword evidence="5" id="KW-0539">Nucleus</keyword>
<dbReference type="PROSITE" id="PS51293">
    <property type="entry name" value="SANT"/>
    <property type="match status" value="1"/>
</dbReference>
<keyword evidence="4" id="KW-0238">DNA-binding</keyword>
<dbReference type="GO" id="GO:0006357">
    <property type="term" value="P:regulation of transcription by RNA polymerase II"/>
    <property type="evidence" value="ECO:0007669"/>
    <property type="project" value="TreeGrafter"/>
</dbReference>
<evidence type="ECO:0000256" key="4">
    <source>
        <dbReference type="ARBA" id="ARBA00023125"/>
    </source>
</evidence>
<keyword evidence="3" id="KW-0862">Zinc</keyword>
<dbReference type="GO" id="GO:0008270">
    <property type="term" value="F:zinc ion binding"/>
    <property type="evidence" value="ECO:0007669"/>
    <property type="project" value="UniProtKB-KW"/>
</dbReference>
<dbReference type="PANTHER" id="PTHR16089">
    <property type="entry name" value="REST COREPRESSOR COREST PROTEIN-RELATED"/>
    <property type="match status" value="1"/>
</dbReference>
<reference evidence="8" key="1">
    <citation type="submission" date="2020-12" db="EMBL/GenBank/DDBJ databases">
        <authorList>
            <person name="Iha C."/>
        </authorList>
    </citation>
    <scope>NUCLEOTIDE SEQUENCE</scope>
</reference>
<keyword evidence="2" id="KW-0863">Zinc-finger</keyword>
<dbReference type="InterPro" id="IPR009057">
    <property type="entry name" value="Homeodomain-like_sf"/>
</dbReference>
<evidence type="ECO:0000313" key="9">
    <source>
        <dbReference type="Proteomes" id="UP000708148"/>
    </source>
</evidence>
<keyword evidence="1" id="KW-0479">Metal-binding</keyword>
<dbReference type="Gene3D" id="1.10.10.60">
    <property type="entry name" value="Homeodomain-like"/>
    <property type="match status" value="1"/>
</dbReference>
<evidence type="ECO:0000313" key="8">
    <source>
        <dbReference type="EMBL" id="CAD7695438.1"/>
    </source>
</evidence>
<evidence type="ECO:0000256" key="6">
    <source>
        <dbReference type="SAM" id="MobiDB-lite"/>
    </source>
</evidence>
<evidence type="ECO:0000256" key="3">
    <source>
        <dbReference type="ARBA" id="ARBA00022833"/>
    </source>
</evidence>
<feature type="region of interest" description="Disordered" evidence="6">
    <location>
        <begin position="50"/>
        <end position="69"/>
    </location>
</feature>
<dbReference type="PANTHER" id="PTHR16089:SF28">
    <property type="entry name" value="REST COREPRESSOR"/>
    <property type="match status" value="1"/>
</dbReference>
<dbReference type="InterPro" id="IPR017884">
    <property type="entry name" value="SANT_dom"/>
</dbReference>
<dbReference type="InterPro" id="IPR001005">
    <property type="entry name" value="SANT/Myb"/>
</dbReference>
<dbReference type="GO" id="GO:0003714">
    <property type="term" value="F:transcription corepressor activity"/>
    <property type="evidence" value="ECO:0007669"/>
    <property type="project" value="TreeGrafter"/>
</dbReference>
<dbReference type="AlphaFoldDB" id="A0A8S1IVU4"/>
<dbReference type="SUPFAM" id="SSF46689">
    <property type="entry name" value="Homeodomain-like"/>
    <property type="match status" value="1"/>
</dbReference>
<comment type="caution">
    <text evidence="8">The sequence shown here is derived from an EMBL/GenBank/DDBJ whole genome shotgun (WGS) entry which is preliminary data.</text>
</comment>
<dbReference type="Pfam" id="PF00249">
    <property type="entry name" value="Myb_DNA-binding"/>
    <property type="match status" value="1"/>
</dbReference>
<organism evidence="8 9">
    <name type="scientific">Ostreobium quekettii</name>
    <dbReference type="NCBI Taxonomy" id="121088"/>
    <lineage>
        <taxon>Eukaryota</taxon>
        <taxon>Viridiplantae</taxon>
        <taxon>Chlorophyta</taxon>
        <taxon>core chlorophytes</taxon>
        <taxon>Ulvophyceae</taxon>
        <taxon>TCBD clade</taxon>
        <taxon>Bryopsidales</taxon>
        <taxon>Ostreobineae</taxon>
        <taxon>Ostreobiaceae</taxon>
        <taxon>Ostreobium</taxon>
    </lineage>
</organism>
<keyword evidence="9" id="KW-1185">Reference proteome</keyword>
<evidence type="ECO:0000259" key="7">
    <source>
        <dbReference type="PROSITE" id="PS51293"/>
    </source>
</evidence>
<dbReference type="OrthoDB" id="551310at2759"/>
<dbReference type="FunFam" id="1.10.10.60:FF:000012">
    <property type="entry name" value="Metastasis-associated 1 family, member 3"/>
    <property type="match status" value="1"/>
</dbReference>
<accession>A0A8S1IVU4</accession>
<evidence type="ECO:0000256" key="5">
    <source>
        <dbReference type="ARBA" id="ARBA00023242"/>
    </source>
</evidence>
<dbReference type="GO" id="GO:0000118">
    <property type="term" value="C:histone deacetylase complex"/>
    <property type="evidence" value="ECO:0007669"/>
    <property type="project" value="TreeGrafter"/>
</dbReference>
<name>A0A8S1IVU4_9CHLO</name>